<evidence type="ECO:0000313" key="7">
    <source>
        <dbReference type="EMBL" id="MCL6682320.1"/>
    </source>
</evidence>
<protein>
    <submittedName>
        <fullName evidence="7">Tryptophan-rich sensory protein</fullName>
    </submittedName>
</protein>
<name>A0ABT0RIE3_9SPHN</name>
<proteinExistence type="inferred from homology"/>
<dbReference type="CDD" id="cd15904">
    <property type="entry name" value="TSPO_MBR"/>
    <property type="match status" value="1"/>
</dbReference>
<organism evidence="7 8">
    <name type="scientific">Sphingomonas alba</name>
    <dbReference type="NCBI Taxonomy" id="2908208"/>
    <lineage>
        <taxon>Bacteria</taxon>
        <taxon>Pseudomonadati</taxon>
        <taxon>Pseudomonadota</taxon>
        <taxon>Alphaproteobacteria</taxon>
        <taxon>Sphingomonadales</taxon>
        <taxon>Sphingomonadaceae</taxon>
        <taxon>Sphingomonas</taxon>
    </lineage>
</organism>
<comment type="similarity">
    <text evidence="2">Belongs to the TspO/BZRP family.</text>
</comment>
<keyword evidence="8" id="KW-1185">Reference proteome</keyword>
<dbReference type="Proteomes" id="UP001165363">
    <property type="component" value="Unassembled WGS sequence"/>
</dbReference>
<feature type="transmembrane region" description="Helical" evidence="6">
    <location>
        <begin position="112"/>
        <end position="131"/>
    </location>
</feature>
<feature type="transmembrane region" description="Helical" evidence="6">
    <location>
        <begin position="12"/>
        <end position="32"/>
    </location>
</feature>
<evidence type="ECO:0000256" key="1">
    <source>
        <dbReference type="ARBA" id="ARBA00004141"/>
    </source>
</evidence>
<evidence type="ECO:0000256" key="4">
    <source>
        <dbReference type="ARBA" id="ARBA00022989"/>
    </source>
</evidence>
<evidence type="ECO:0000256" key="6">
    <source>
        <dbReference type="SAM" id="Phobius"/>
    </source>
</evidence>
<dbReference type="InterPro" id="IPR038330">
    <property type="entry name" value="TspO/MBR-related_sf"/>
</dbReference>
<comment type="caution">
    <text evidence="7">The sequence shown here is derived from an EMBL/GenBank/DDBJ whole genome shotgun (WGS) entry which is preliminary data.</text>
</comment>
<dbReference type="RefSeq" id="WP_249846301.1">
    <property type="nucleotide sequence ID" value="NZ_JAMGBD010000001.1"/>
</dbReference>
<evidence type="ECO:0000313" key="8">
    <source>
        <dbReference type="Proteomes" id="UP001165363"/>
    </source>
</evidence>
<gene>
    <name evidence="7" type="ORF">LZ536_00175</name>
</gene>
<dbReference type="Pfam" id="PF03073">
    <property type="entry name" value="TspO_MBR"/>
    <property type="match status" value="1"/>
</dbReference>
<evidence type="ECO:0000256" key="3">
    <source>
        <dbReference type="ARBA" id="ARBA00022692"/>
    </source>
</evidence>
<feature type="transmembrane region" description="Helical" evidence="6">
    <location>
        <begin position="52"/>
        <end position="76"/>
    </location>
</feature>
<keyword evidence="3 6" id="KW-0812">Transmembrane</keyword>
<evidence type="ECO:0000256" key="5">
    <source>
        <dbReference type="ARBA" id="ARBA00023136"/>
    </source>
</evidence>
<dbReference type="Gene3D" id="1.20.1260.100">
    <property type="entry name" value="TspO/MBR protein"/>
    <property type="match status" value="1"/>
</dbReference>
<accession>A0ABT0RIE3</accession>
<dbReference type="PIRSF" id="PIRSF005859">
    <property type="entry name" value="PBR"/>
    <property type="match status" value="1"/>
</dbReference>
<dbReference type="PANTHER" id="PTHR10057">
    <property type="entry name" value="PERIPHERAL-TYPE BENZODIAZEPINE RECEPTOR"/>
    <property type="match status" value="1"/>
</dbReference>
<sequence>MQEARTESYWRFAIPAALVIVALGSLSGYLSNSGYSNGWFSGLQKPSFMPPGWVFGVAWTTLYTLMGLAFAFVWLAWPSRLRRNALRLFHAQLLVNLAWSPIFFGWHMIDIGLLTIIVLFILVALSAWHFARIEPLAGWLLVPYLAWLCLATALNFEIGRLNPGADAMNLGLFGG</sequence>
<dbReference type="InterPro" id="IPR004307">
    <property type="entry name" value="TspO_MBR"/>
</dbReference>
<keyword evidence="5 6" id="KW-0472">Membrane</keyword>
<comment type="subcellular location">
    <subcellularLocation>
        <location evidence="1">Membrane</location>
        <topology evidence="1">Multi-pass membrane protein</topology>
    </subcellularLocation>
</comment>
<evidence type="ECO:0000256" key="2">
    <source>
        <dbReference type="ARBA" id="ARBA00007524"/>
    </source>
</evidence>
<feature type="transmembrane region" description="Helical" evidence="6">
    <location>
        <begin position="88"/>
        <end position="106"/>
    </location>
</feature>
<reference evidence="7" key="1">
    <citation type="submission" date="2022-05" db="EMBL/GenBank/DDBJ databases">
        <authorList>
            <person name="Jo J.-H."/>
            <person name="Im W.-T."/>
        </authorList>
    </citation>
    <scope>NUCLEOTIDE SEQUENCE</scope>
    <source>
        <strain evidence="7">SE158</strain>
    </source>
</reference>
<dbReference type="EMBL" id="JAMGBD010000001">
    <property type="protein sequence ID" value="MCL6682320.1"/>
    <property type="molecule type" value="Genomic_DNA"/>
</dbReference>
<keyword evidence="4 6" id="KW-1133">Transmembrane helix</keyword>
<dbReference type="PANTHER" id="PTHR10057:SF0">
    <property type="entry name" value="TRANSLOCATOR PROTEIN"/>
    <property type="match status" value="1"/>
</dbReference>
<feature type="transmembrane region" description="Helical" evidence="6">
    <location>
        <begin position="138"/>
        <end position="156"/>
    </location>
</feature>